<evidence type="ECO:0000313" key="1">
    <source>
        <dbReference type="EMBL" id="ORY11297.1"/>
    </source>
</evidence>
<accession>A0A1Y1ZMR5</accession>
<organism evidence="1 2">
    <name type="scientific">Clohesyomyces aquaticus</name>
    <dbReference type="NCBI Taxonomy" id="1231657"/>
    <lineage>
        <taxon>Eukaryota</taxon>
        <taxon>Fungi</taxon>
        <taxon>Dikarya</taxon>
        <taxon>Ascomycota</taxon>
        <taxon>Pezizomycotina</taxon>
        <taxon>Dothideomycetes</taxon>
        <taxon>Pleosporomycetidae</taxon>
        <taxon>Pleosporales</taxon>
        <taxon>Lindgomycetaceae</taxon>
        <taxon>Clohesyomyces</taxon>
    </lineage>
</organism>
<dbReference type="EMBL" id="MCFA01000062">
    <property type="protein sequence ID" value="ORY11297.1"/>
    <property type="molecule type" value="Genomic_DNA"/>
</dbReference>
<name>A0A1Y1ZMR5_9PLEO</name>
<gene>
    <name evidence="1" type="ORF">BCR34DRAFT_327141</name>
</gene>
<evidence type="ECO:0000313" key="2">
    <source>
        <dbReference type="Proteomes" id="UP000193144"/>
    </source>
</evidence>
<reference evidence="1 2" key="1">
    <citation type="submission" date="2016-07" db="EMBL/GenBank/DDBJ databases">
        <title>Pervasive Adenine N6-methylation of Active Genes in Fungi.</title>
        <authorList>
            <consortium name="DOE Joint Genome Institute"/>
            <person name="Mondo S.J."/>
            <person name="Dannebaum R.O."/>
            <person name="Kuo R.C."/>
            <person name="Labutti K."/>
            <person name="Haridas S."/>
            <person name="Kuo A."/>
            <person name="Salamov A."/>
            <person name="Ahrendt S.R."/>
            <person name="Lipzen A."/>
            <person name="Sullivan W."/>
            <person name="Andreopoulos W.B."/>
            <person name="Clum A."/>
            <person name="Lindquist E."/>
            <person name="Daum C."/>
            <person name="Ramamoorthy G.K."/>
            <person name="Gryganskyi A."/>
            <person name="Culley D."/>
            <person name="Magnuson J.K."/>
            <person name="James T.Y."/>
            <person name="O'Malley M.A."/>
            <person name="Stajich J.E."/>
            <person name="Spatafora J.W."/>
            <person name="Visel A."/>
            <person name="Grigoriev I.V."/>
        </authorList>
    </citation>
    <scope>NUCLEOTIDE SEQUENCE [LARGE SCALE GENOMIC DNA]</scope>
    <source>
        <strain evidence="1 2">CBS 115471</strain>
    </source>
</reference>
<comment type="caution">
    <text evidence="1">The sequence shown here is derived from an EMBL/GenBank/DDBJ whole genome shotgun (WGS) entry which is preliminary data.</text>
</comment>
<dbReference type="Proteomes" id="UP000193144">
    <property type="component" value="Unassembled WGS sequence"/>
</dbReference>
<proteinExistence type="predicted"/>
<protein>
    <submittedName>
        <fullName evidence="1">Uncharacterized protein</fullName>
    </submittedName>
</protein>
<dbReference type="AlphaFoldDB" id="A0A1Y1ZMR5"/>
<sequence>MVAYSYSLLAKPQLANGRSRLVLQGSLQHFDRRPGPTTGYRHQKIAAFVQTSTMSKASIEEPCMSLLHVSLLIKRAILLHTPYSGLLYIHNGLIGCPFGSWDSRVDGVFRPGVRARCIVLSRHAQGTLSLLKDLFLSGRLHRKLNVWHCQSSCLSIIPLAFSSPDGSRRSNFPIPQASANFGLELIGRRGYGASMPSSD</sequence>
<keyword evidence="2" id="KW-1185">Reference proteome</keyword>